<dbReference type="InterPro" id="IPR001190">
    <property type="entry name" value="SRCR"/>
</dbReference>
<protein>
    <recommendedName>
        <fullName evidence="3">SRCR domain-containing protein</fullName>
    </recommendedName>
</protein>
<comment type="caution">
    <text evidence="2">Lacks conserved residue(s) required for the propagation of feature annotation.</text>
</comment>
<sequence length="58" mass="6337">KIQAFRSAHFGQGRGRILIGGGLHCVGNEVHIDSCLSSGWYVVSRYCDHQYDVGVSCP</sequence>
<dbReference type="InterPro" id="IPR036772">
    <property type="entry name" value="SRCR-like_dom_sf"/>
</dbReference>
<dbReference type="Proteomes" id="UP000596742">
    <property type="component" value="Unassembled WGS sequence"/>
</dbReference>
<evidence type="ECO:0000313" key="4">
    <source>
        <dbReference type="EMBL" id="VDI07781.1"/>
    </source>
</evidence>
<dbReference type="SUPFAM" id="SSF56487">
    <property type="entry name" value="SRCR-like"/>
    <property type="match status" value="1"/>
</dbReference>
<feature type="domain" description="SRCR" evidence="3">
    <location>
        <begin position="1"/>
        <end position="58"/>
    </location>
</feature>
<gene>
    <name evidence="4" type="ORF">MGAL_10B007187</name>
</gene>
<organism evidence="4 5">
    <name type="scientific">Mytilus galloprovincialis</name>
    <name type="common">Mediterranean mussel</name>
    <dbReference type="NCBI Taxonomy" id="29158"/>
    <lineage>
        <taxon>Eukaryota</taxon>
        <taxon>Metazoa</taxon>
        <taxon>Spiralia</taxon>
        <taxon>Lophotrochozoa</taxon>
        <taxon>Mollusca</taxon>
        <taxon>Bivalvia</taxon>
        <taxon>Autobranchia</taxon>
        <taxon>Pteriomorphia</taxon>
        <taxon>Mytilida</taxon>
        <taxon>Mytiloidea</taxon>
        <taxon>Mytilidae</taxon>
        <taxon>Mytilinae</taxon>
        <taxon>Mytilus</taxon>
    </lineage>
</organism>
<dbReference type="GO" id="GO:0016020">
    <property type="term" value="C:membrane"/>
    <property type="evidence" value="ECO:0007669"/>
    <property type="project" value="InterPro"/>
</dbReference>
<dbReference type="Gene3D" id="3.10.250.10">
    <property type="entry name" value="SRCR-like domain"/>
    <property type="match status" value="1"/>
</dbReference>
<keyword evidence="1 2" id="KW-1015">Disulfide bond</keyword>
<accession>A0A8B6CR76</accession>
<reference evidence="4" key="1">
    <citation type="submission" date="2018-11" db="EMBL/GenBank/DDBJ databases">
        <authorList>
            <person name="Alioto T."/>
            <person name="Alioto T."/>
        </authorList>
    </citation>
    <scope>NUCLEOTIDE SEQUENCE</scope>
</reference>
<feature type="disulfide bond" evidence="2">
    <location>
        <begin position="25"/>
        <end position="35"/>
    </location>
</feature>
<dbReference type="AlphaFoldDB" id="A0A8B6CR76"/>
<evidence type="ECO:0000259" key="3">
    <source>
        <dbReference type="PROSITE" id="PS50287"/>
    </source>
</evidence>
<comment type="caution">
    <text evidence="4">The sequence shown here is derived from an EMBL/GenBank/DDBJ whole genome shotgun (WGS) entry which is preliminary data.</text>
</comment>
<name>A0A8B6CR76_MYTGA</name>
<dbReference type="PROSITE" id="PS50287">
    <property type="entry name" value="SRCR_2"/>
    <property type="match status" value="1"/>
</dbReference>
<proteinExistence type="predicted"/>
<evidence type="ECO:0000256" key="1">
    <source>
        <dbReference type="ARBA" id="ARBA00023157"/>
    </source>
</evidence>
<feature type="non-terminal residue" evidence="4">
    <location>
        <position position="1"/>
    </location>
</feature>
<dbReference type="Pfam" id="PF00530">
    <property type="entry name" value="SRCR"/>
    <property type="match status" value="1"/>
</dbReference>
<keyword evidence="5" id="KW-1185">Reference proteome</keyword>
<evidence type="ECO:0000313" key="5">
    <source>
        <dbReference type="Proteomes" id="UP000596742"/>
    </source>
</evidence>
<dbReference type="EMBL" id="UYJE01002103">
    <property type="protein sequence ID" value="VDI07781.1"/>
    <property type="molecule type" value="Genomic_DNA"/>
</dbReference>
<evidence type="ECO:0000256" key="2">
    <source>
        <dbReference type="PROSITE-ProRule" id="PRU00196"/>
    </source>
</evidence>
<feature type="non-terminal residue" evidence="4">
    <location>
        <position position="58"/>
    </location>
</feature>